<keyword evidence="3" id="KW-0805">Transcription regulation</keyword>
<comment type="subcellular location">
    <subcellularLocation>
        <location evidence="1">Nucleus</location>
    </subcellularLocation>
</comment>
<accession>A0A9W8HCD3</accession>
<organism evidence="7 8">
    <name type="scientific">Coemansia javaensis</name>
    <dbReference type="NCBI Taxonomy" id="2761396"/>
    <lineage>
        <taxon>Eukaryota</taxon>
        <taxon>Fungi</taxon>
        <taxon>Fungi incertae sedis</taxon>
        <taxon>Zoopagomycota</taxon>
        <taxon>Kickxellomycotina</taxon>
        <taxon>Kickxellomycetes</taxon>
        <taxon>Kickxellales</taxon>
        <taxon>Kickxellaceae</taxon>
        <taxon>Coemansia</taxon>
    </lineage>
</organism>
<dbReference type="PANTHER" id="PTHR28290">
    <property type="entry name" value="ENHANCER OF TRANSLATION TERMINATION 1"/>
    <property type="match status" value="1"/>
</dbReference>
<dbReference type="GO" id="GO:0005634">
    <property type="term" value="C:nucleus"/>
    <property type="evidence" value="ECO:0007669"/>
    <property type="project" value="UniProtKB-SubCell"/>
</dbReference>
<protein>
    <submittedName>
        <fullName evidence="7">Uncharacterized protein</fullName>
    </submittedName>
</protein>
<keyword evidence="4" id="KW-0804">Transcription</keyword>
<dbReference type="GO" id="GO:2000640">
    <property type="term" value="P:positive regulation of SREBP signaling pathway"/>
    <property type="evidence" value="ECO:0007669"/>
    <property type="project" value="TreeGrafter"/>
</dbReference>
<dbReference type="InterPro" id="IPR024318">
    <property type="entry name" value="Nro1/ETT1"/>
</dbReference>
<evidence type="ECO:0000256" key="5">
    <source>
        <dbReference type="ARBA" id="ARBA00023242"/>
    </source>
</evidence>
<comment type="caution">
    <text evidence="7">The sequence shown here is derived from an EMBL/GenBank/DDBJ whole genome shotgun (WGS) entry which is preliminary data.</text>
</comment>
<feature type="region of interest" description="Disordered" evidence="6">
    <location>
        <begin position="261"/>
        <end position="283"/>
    </location>
</feature>
<evidence type="ECO:0000313" key="8">
    <source>
        <dbReference type="Proteomes" id="UP001140217"/>
    </source>
</evidence>
<dbReference type="OrthoDB" id="5598057at2759"/>
<gene>
    <name evidence="7" type="ORF">H4R18_001904</name>
</gene>
<feature type="region of interest" description="Disordered" evidence="6">
    <location>
        <begin position="1"/>
        <end position="29"/>
    </location>
</feature>
<evidence type="ECO:0000256" key="2">
    <source>
        <dbReference type="ARBA" id="ARBA00007273"/>
    </source>
</evidence>
<dbReference type="AlphaFoldDB" id="A0A9W8HCD3"/>
<reference evidence="7" key="1">
    <citation type="submission" date="2022-07" db="EMBL/GenBank/DDBJ databases">
        <title>Phylogenomic reconstructions and comparative analyses of Kickxellomycotina fungi.</title>
        <authorList>
            <person name="Reynolds N.K."/>
            <person name="Stajich J.E."/>
            <person name="Barry K."/>
            <person name="Grigoriev I.V."/>
            <person name="Crous P."/>
            <person name="Smith M.E."/>
        </authorList>
    </citation>
    <scope>NUCLEOTIDE SEQUENCE</scope>
    <source>
        <strain evidence="7">NBRC 105414</strain>
    </source>
</reference>
<name>A0A9W8HCD3_9FUNG</name>
<evidence type="ECO:0000313" key="7">
    <source>
        <dbReference type="EMBL" id="KAJ2783083.1"/>
    </source>
</evidence>
<evidence type="ECO:0000256" key="1">
    <source>
        <dbReference type="ARBA" id="ARBA00004123"/>
    </source>
</evidence>
<feature type="compositionally biased region" description="Acidic residues" evidence="6">
    <location>
        <begin position="265"/>
        <end position="280"/>
    </location>
</feature>
<proteinExistence type="inferred from homology"/>
<evidence type="ECO:0000256" key="6">
    <source>
        <dbReference type="SAM" id="MobiDB-lite"/>
    </source>
</evidence>
<evidence type="ECO:0000256" key="4">
    <source>
        <dbReference type="ARBA" id="ARBA00023163"/>
    </source>
</evidence>
<keyword evidence="5" id="KW-0539">Nucleus</keyword>
<keyword evidence="8" id="KW-1185">Reference proteome</keyword>
<feature type="compositionally biased region" description="Basic residues" evidence="6">
    <location>
        <begin position="8"/>
        <end position="21"/>
    </location>
</feature>
<dbReference type="Pfam" id="PF12753">
    <property type="entry name" value="Nro1"/>
    <property type="match status" value="1"/>
</dbReference>
<sequence length="374" mass="40252">MTGEEAGKRKRPMGLKARAAKKTSAGPAVRDFEDSTATVVLQGDEGSNELDELEGIFDSAIASADEDPERALALLRGTIHESDRMLRARDAAAAADDDQPPLEARFYLVYGSALFALAELDEAAEGDRPALLEAARERLEQARALCEDRDRPLLWRVHLALAKAELEILAVDEAAAVPLPSLDRAMQSLEAASSSEGPLPQREEPLAVVDLVLSLADSQRVGPRVAAELAAWGADQARRLPGAEARHMLGRALWVRASALTDKAEAEEEEEDDDNEDETTTTEPVRTLLAEAAELLADAEDSDTLLLRGEVEINLGNALDGDADAQERAYAAAVATFRRVQAMGALPEQFAEYIDAFENPASDDDGGDDVVEEE</sequence>
<evidence type="ECO:0000256" key="3">
    <source>
        <dbReference type="ARBA" id="ARBA00023015"/>
    </source>
</evidence>
<dbReference type="Proteomes" id="UP001140217">
    <property type="component" value="Unassembled WGS sequence"/>
</dbReference>
<dbReference type="PANTHER" id="PTHR28290:SF1">
    <property type="entry name" value="ENHANCER OF TRANSLATION TERMINATION 1"/>
    <property type="match status" value="1"/>
</dbReference>
<dbReference type="EMBL" id="JANBUL010000055">
    <property type="protein sequence ID" value="KAJ2783083.1"/>
    <property type="molecule type" value="Genomic_DNA"/>
</dbReference>
<comment type="similarity">
    <text evidence="2">Belongs to the ETT1 family.</text>
</comment>